<sequence>MTFLVATLITEGKAKQLYTTENEEVVRVHYLNQATALNGKRKESVAEKGLVNNEIDSLIFNYLNESGIKTHFIEKISASDQLVYKMQMVPLEVVIRNFASGSFQKKFQVAYLKPFDRPVHEYYLKSDALDDPFINESQIQALALATPADLAVISRLAEQVNMALRQLFAKIDIDLVDFKLEFGKTPDGEIRVADEISPDSCRLVDQETHQSLDKDVFRHRSGDVMSGYRTVLDRLLAVLN</sequence>
<dbReference type="GO" id="GO:0005524">
    <property type="term" value="F:ATP binding"/>
    <property type="evidence" value="ECO:0007669"/>
    <property type="project" value="UniProtKB-KW"/>
</dbReference>
<gene>
    <name evidence="8" type="primary">purC</name>
    <name evidence="10" type="ORF">FC96_GL000011</name>
</gene>
<keyword evidence="3 8" id="KW-0436">Ligase</keyword>
<protein>
    <recommendedName>
        <fullName evidence="8">Phosphoribosylaminoimidazole-succinocarboxamide synthase</fullName>
        <ecNumber evidence="8">6.3.2.6</ecNumber>
    </recommendedName>
    <alternativeName>
        <fullName evidence="8">SAICAR synthetase</fullName>
    </alternativeName>
</protein>
<name>A0A0R1HRI2_9LACO</name>
<dbReference type="HAMAP" id="MF_00137">
    <property type="entry name" value="SAICAR_synth"/>
    <property type="match status" value="1"/>
</dbReference>
<comment type="caution">
    <text evidence="10">The sequence shown here is derived from an EMBL/GenBank/DDBJ whole genome shotgun (WGS) entry which is preliminary data.</text>
</comment>
<dbReference type="STRING" id="1302272.FC96_GL000011"/>
<keyword evidence="11" id="KW-1185">Reference proteome</keyword>
<dbReference type="Pfam" id="PF01259">
    <property type="entry name" value="SAICAR_synt"/>
    <property type="match status" value="1"/>
</dbReference>
<evidence type="ECO:0000256" key="7">
    <source>
        <dbReference type="ARBA" id="ARBA00048475"/>
    </source>
</evidence>
<evidence type="ECO:0000256" key="2">
    <source>
        <dbReference type="ARBA" id="ARBA00010190"/>
    </source>
</evidence>
<dbReference type="Gene3D" id="3.30.470.20">
    <property type="entry name" value="ATP-grasp fold, B domain"/>
    <property type="match status" value="1"/>
</dbReference>
<proteinExistence type="inferred from homology"/>
<dbReference type="PANTHER" id="PTHR43599:SF3">
    <property type="entry name" value="SI:DKEY-6E2.2"/>
    <property type="match status" value="1"/>
</dbReference>
<dbReference type="EC" id="6.3.2.6" evidence="8"/>
<dbReference type="EMBL" id="AZCX01000001">
    <property type="protein sequence ID" value="KRK49096.1"/>
    <property type="molecule type" value="Genomic_DNA"/>
</dbReference>
<dbReference type="GO" id="GO:0004639">
    <property type="term" value="F:phosphoribosylaminoimidazolesuccinocarboxamide synthase activity"/>
    <property type="evidence" value="ECO:0007669"/>
    <property type="project" value="UniProtKB-UniRule"/>
</dbReference>
<comment type="pathway">
    <text evidence="1 8">Purine metabolism; IMP biosynthesis via de novo pathway; 5-amino-1-(5-phospho-D-ribosyl)imidazole-4-carboxamide from 5-amino-1-(5-phospho-D-ribosyl)imidazole-4-carboxylate: step 1/2.</text>
</comment>
<dbReference type="GO" id="GO:0009236">
    <property type="term" value="P:cobalamin biosynthetic process"/>
    <property type="evidence" value="ECO:0007669"/>
    <property type="project" value="InterPro"/>
</dbReference>
<dbReference type="GO" id="GO:0006189">
    <property type="term" value="P:'de novo' IMP biosynthetic process"/>
    <property type="evidence" value="ECO:0007669"/>
    <property type="project" value="UniProtKB-UniRule"/>
</dbReference>
<dbReference type="InterPro" id="IPR018236">
    <property type="entry name" value="SAICAR_synthetase_CS"/>
</dbReference>
<dbReference type="Gene3D" id="3.30.200.20">
    <property type="entry name" value="Phosphorylase Kinase, domain 1"/>
    <property type="match status" value="1"/>
</dbReference>
<evidence type="ECO:0000256" key="1">
    <source>
        <dbReference type="ARBA" id="ARBA00004672"/>
    </source>
</evidence>
<evidence type="ECO:0000256" key="6">
    <source>
        <dbReference type="ARBA" id="ARBA00022840"/>
    </source>
</evidence>
<evidence type="ECO:0000256" key="8">
    <source>
        <dbReference type="HAMAP-Rule" id="MF_00137"/>
    </source>
</evidence>
<dbReference type="AlphaFoldDB" id="A0A0R1HRI2"/>
<dbReference type="InterPro" id="IPR033934">
    <property type="entry name" value="SAICAR_synt_PurC"/>
</dbReference>
<evidence type="ECO:0000313" key="10">
    <source>
        <dbReference type="EMBL" id="KRK49096.1"/>
    </source>
</evidence>
<dbReference type="PANTHER" id="PTHR43599">
    <property type="entry name" value="MULTIFUNCTIONAL PROTEIN ADE2"/>
    <property type="match status" value="1"/>
</dbReference>
<keyword evidence="4 8" id="KW-0547">Nucleotide-binding</keyword>
<dbReference type="InterPro" id="IPR050089">
    <property type="entry name" value="SAICAR_synthetase"/>
</dbReference>
<evidence type="ECO:0000256" key="3">
    <source>
        <dbReference type="ARBA" id="ARBA00022598"/>
    </source>
</evidence>
<organism evidence="10 11">
    <name type="scientific">Secundilactobacillus kimchicus JCM 15530</name>
    <dbReference type="NCBI Taxonomy" id="1302272"/>
    <lineage>
        <taxon>Bacteria</taxon>
        <taxon>Bacillati</taxon>
        <taxon>Bacillota</taxon>
        <taxon>Bacilli</taxon>
        <taxon>Lactobacillales</taxon>
        <taxon>Lactobacillaceae</taxon>
        <taxon>Secundilactobacillus</taxon>
    </lineage>
</organism>
<evidence type="ECO:0000259" key="9">
    <source>
        <dbReference type="Pfam" id="PF01259"/>
    </source>
</evidence>
<comment type="catalytic activity">
    <reaction evidence="7 8">
        <text>5-amino-1-(5-phospho-D-ribosyl)imidazole-4-carboxylate + L-aspartate + ATP = (2S)-2-[5-amino-1-(5-phospho-beta-D-ribosyl)imidazole-4-carboxamido]succinate + ADP + phosphate + 2 H(+)</text>
        <dbReference type="Rhea" id="RHEA:22628"/>
        <dbReference type="ChEBI" id="CHEBI:15378"/>
        <dbReference type="ChEBI" id="CHEBI:29991"/>
        <dbReference type="ChEBI" id="CHEBI:30616"/>
        <dbReference type="ChEBI" id="CHEBI:43474"/>
        <dbReference type="ChEBI" id="CHEBI:58443"/>
        <dbReference type="ChEBI" id="CHEBI:77657"/>
        <dbReference type="ChEBI" id="CHEBI:456216"/>
        <dbReference type="EC" id="6.3.2.6"/>
    </reaction>
</comment>
<reference evidence="10 11" key="1">
    <citation type="journal article" date="2015" name="Genome Announc.">
        <title>Expanding the biotechnology potential of lactobacilli through comparative genomics of 213 strains and associated genera.</title>
        <authorList>
            <person name="Sun Z."/>
            <person name="Harris H.M."/>
            <person name="McCann A."/>
            <person name="Guo C."/>
            <person name="Argimon S."/>
            <person name="Zhang W."/>
            <person name="Yang X."/>
            <person name="Jeffery I.B."/>
            <person name="Cooney J.C."/>
            <person name="Kagawa T.F."/>
            <person name="Liu W."/>
            <person name="Song Y."/>
            <person name="Salvetti E."/>
            <person name="Wrobel A."/>
            <person name="Rasinkangas P."/>
            <person name="Parkhill J."/>
            <person name="Rea M.C."/>
            <person name="O'Sullivan O."/>
            <person name="Ritari J."/>
            <person name="Douillard F.P."/>
            <person name="Paul Ross R."/>
            <person name="Yang R."/>
            <person name="Briner A.E."/>
            <person name="Felis G.E."/>
            <person name="de Vos W.M."/>
            <person name="Barrangou R."/>
            <person name="Klaenhammer T.R."/>
            <person name="Caufield P.W."/>
            <person name="Cui Y."/>
            <person name="Zhang H."/>
            <person name="O'Toole P.W."/>
        </authorList>
    </citation>
    <scope>NUCLEOTIDE SEQUENCE [LARGE SCALE GENOMIC DNA]</scope>
    <source>
        <strain evidence="10 11">JCM 15530</strain>
    </source>
</reference>
<comment type="similarity">
    <text evidence="2 8">Belongs to the SAICAR synthetase family.</text>
</comment>
<dbReference type="UniPathway" id="UPA00074">
    <property type="reaction ID" value="UER00131"/>
</dbReference>
<dbReference type="SUPFAM" id="SSF56104">
    <property type="entry name" value="SAICAR synthase-like"/>
    <property type="match status" value="1"/>
</dbReference>
<evidence type="ECO:0000256" key="4">
    <source>
        <dbReference type="ARBA" id="ARBA00022741"/>
    </source>
</evidence>
<dbReference type="CDD" id="cd01415">
    <property type="entry name" value="SAICAR_synt_PurC"/>
    <property type="match status" value="1"/>
</dbReference>
<keyword evidence="6 8" id="KW-0067">ATP-binding</keyword>
<dbReference type="PATRIC" id="fig|1302272.5.peg.11"/>
<evidence type="ECO:0000313" key="11">
    <source>
        <dbReference type="Proteomes" id="UP000050911"/>
    </source>
</evidence>
<accession>A0A0R1HRI2</accession>
<dbReference type="PROSITE" id="PS01058">
    <property type="entry name" value="SAICAR_SYNTHETASE_2"/>
    <property type="match status" value="1"/>
</dbReference>
<evidence type="ECO:0000256" key="5">
    <source>
        <dbReference type="ARBA" id="ARBA00022755"/>
    </source>
</evidence>
<keyword evidence="5 8" id="KW-0658">Purine biosynthesis</keyword>
<dbReference type="InterPro" id="IPR028923">
    <property type="entry name" value="SAICAR_synt/ADE2_N"/>
</dbReference>
<dbReference type="PROSITE" id="PS01057">
    <property type="entry name" value="SAICAR_SYNTHETASE_1"/>
    <property type="match status" value="1"/>
</dbReference>
<feature type="domain" description="SAICAR synthetase/ADE2 N-terminal" evidence="9">
    <location>
        <begin position="9"/>
        <end position="234"/>
    </location>
</feature>
<dbReference type="OrthoDB" id="9801549at2"/>
<dbReference type="Proteomes" id="UP000050911">
    <property type="component" value="Unassembled WGS sequence"/>
</dbReference>